<reference evidence="5 6" key="1">
    <citation type="journal article" date="2014" name="Genome Biol. Evol.">
        <title>The secreted proteins of Achlya hypogyna and Thraustotheca clavata identify the ancestral oomycete secretome and reveal gene acquisitions by horizontal gene transfer.</title>
        <authorList>
            <person name="Misner I."/>
            <person name="Blouin N."/>
            <person name="Leonard G."/>
            <person name="Richards T.A."/>
            <person name="Lane C.E."/>
        </authorList>
    </citation>
    <scope>NUCLEOTIDE SEQUENCE [LARGE SCALE GENOMIC DNA]</scope>
    <source>
        <strain evidence="5 6">ATCC 48635</strain>
    </source>
</reference>
<keyword evidence="5" id="KW-0378">Hydrolase</keyword>
<dbReference type="PRINTS" id="PR00705">
    <property type="entry name" value="PAPAIN"/>
</dbReference>
<feature type="domain" description="Peptidase C1A papain C-terminal" evidence="4">
    <location>
        <begin position="124"/>
        <end position="375"/>
    </location>
</feature>
<dbReference type="EMBL" id="JNBR01001415">
    <property type="protein sequence ID" value="OQR87996.1"/>
    <property type="molecule type" value="Genomic_DNA"/>
</dbReference>
<evidence type="ECO:0000256" key="1">
    <source>
        <dbReference type="ARBA" id="ARBA00008455"/>
    </source>
</evidence>
<sequence length="434" mass="45802">MLPTAGSLVSCADDCLWARYDGRLVHGPELLSAMLDDLGIGHVTAAARRLRAHMDFIEAVYRHADDRGHGLSVVLGVHSRLAFHDASPIHDAAAIAQRHAVPLPVHRRQLDTSSDILNWCSRANPYERSICGDVKSQKACGSCWAFAATDLIETALSMTTGSTPVALSTQQLLSCSKGTQVHTFAYCFANTGNVPSWLASSKQWSAVNDACGGGMTQNALTDAATKIRNLAPRLNWPYTDANRSNASCIAVPDSGAAAHIRGWEPALDASSCANTSDPAALLKNALQLGPIAVAMNAQGTAFASYNGGVYKCPDIVNSSMIDHALLLVGHGSGSDGDYWILKNSYGTQWGINGFMHLRTDSMLNCGLNVFPVRVLGASVGAAVPIIDGGGSLDFAGLSFVVWAIVLGVVTALTTIATAVGVHVAIKRRANLHRC</sequence>
<keyword evidence="2" id="KW-0865">Zymogen</keyword>
<organism evidence="5 6">
    <name type="scientific">Achlya hypogyna</name>
    <name type="common">Oomycete</name>
    <name type="synonym">Protoachlya hypogyna</name>
    <dbReference type="NCBI Taxonomy" id="1202772"/>
    <lineage>
        <taxon>Eukaryota</taxon>
        <taxon>Sar</taxon>
        <taxon>Stramenopiles</taxon>
        <taxon>Oomycota</taxon>
        <taxon>Saprolegniomycetes</taxon>
        <taxon>Saprolegniales</taxon>
        <taxon>Achlyaceae</taxon>
        <taxon>Achlya</taxon>
    </lineage>
</organism>
<dbReference type="OrthoDB" id="65740at2759"/>
<evidence type="ECO:0000256" key="3">
    <source>
        <dbReference type="SAM" id="Phobius"/>
    </source>
</evidence>
<dbReference type="Gene3D" id="3.90.70.10">
    <property type="entry name" value="Cysteine proteinases"/>
    <property type="match status" value="1"/>
</dbReference>
<keyword evidence="3" id="KW-1133">Transmembrane helix</keyword>
<dbReference type="SUPFAM" id="SSF54001">
    <property type="entry name" value="Cysteine proteinases"/>
    <property type="match status" value="1"/>
</dbReference>
<dbReference type="InterPro" id="IPR000169">
    <property type="entry name" value="Pept_cys_AS"/>
</dbReference>
<dbReference type="PANTHER" id="PTHR12411">
    <property type="entry name" value="CYSTEINE PROTEASE FAMILY C1-RELATED"/>
    <property type="match status" value="1"/>
</dbReference>
<keyword evidence="5" id="KW-0645">Protease</keyword>
<keyword evidence="6" id="KW-1185">Reference proteome</keyword>
<keyword evidence="3" id="KW-0472">Membrane</keyword>
<dbReference type="InterPro" id="IPR025660">
    <property type="entry name" value="Pept_his_AS"/>
</dbReference>
<comment type="similarity">
    <text evidence="1">Belongs to the peptidase C1 family.</text>
</comment>
<evidence type="ECO:0000259" key="4">
    <source>
        <dbReference type="SMART" id="SM00645"/>
    </source>
</evidence>
<dbReference type="PROSITE" id="PS00139">
    <property type="entry name" value="THIOL_PROTEASE_CYS"/>
    <property type="match status" value="1"/>
</dbReference>
<name>A0A1V9YQI2_ACHHY</name>
<dbReference type="STRING" id="1202772.A0A1V9YQI2"/>
<feature type="transmembrane region" description="Helical" evidence="3">
    <location>
        <begin position="399"/>
        <end position="425"/>
    </location>
</feature>
<proteinExistence type="inferred from homology"/>
<dbReference type="Proteomes" id="UP000243579">
    <property type="component" value="Unassembled WGS sequence"/>
</dbReference>
<evidence type="ECO:0000313" key="5">
    <source>
        <dbReference type="EMBL" id="OQR87996.1"/>
    </source>
</evidence>
<dbReference type="PROSITE" id="PS00639">
    <property type="entry name" value="THIOL_PROTEASE_HIS"/>
    <property type="match status" value="1"/>
</dbReference>
<keyword evidence="3" id="KW-0812">Transmembrane</keyword>
<accession>A0A1V9YQI2</accession>
<dbReference type="SMART" id="SM00645">
    <property type="entry name" value="Pept_C1"/>
    <property type="match status" value="1"/>
</dbReference>
<protein>
    <submittedName>
        <fullName evidence="5">Cysteine protease family C01A</fullName>
    </submittedName>
</protein>
<dbReference type="GO" id="GO:0006508">
    <property type="term" value="P:proteolysis"/>
    <property type="evidence" value="ECO:0007669"/>
    <property type="project" value="UniProtKB-KW"/>
</dbReference>
<dbReference type="InterPro" id="IPR013128">
    <property type="entry name" value="Peptidase_C1A"/>
</dbReference>
<dbReference type="InterPro" id="IPR000668">
    <property type="entry name" value="Peptidase_C1A_C"/>
</dbReference>
<evidence type="ECO:0000256" key="2">
    <source>
        <dbReference type="ARBA" id="ARBA00023145"/>
    </source>
</evidence>
<comment type="caution">
    <text evidence="5">The sequence shown here is derived from an EMBL/GenBank/DDBJ whole genome shotgun (WGS) entry which is preliminary data.</text>
</comment>
<dbReference type="InterPro" id="IPR038765">
    <property type="entry name" value="Papain-like_cys_pep_sf"/>
</dbReference>
<dbReference type="CDD" id="cd02248">
    <property type="entry name" value="Peptidase_C1A"/>
    <property type="match status" value="1"/>
</dbReference>
<evidence type="ECO:0000313" key="6">
    <source>
        <dbReference type="Proteomes" id="UP000243579"/>
    </source>
</evidence>
<dbReference type="GO" id="GO:0008234">
    <property type="term" value="F:cysteine-type peptidase activity"/>
    <property type="evidence" value="ECO:0007669"/>
    <property type="project" value="InterPro"/>
</dbReference>
<gene>
    <name evidence="5" type="ORF">ACHHYP_07712</name>
</gene>
<dbReference type="AlphaFoldDB" id="A0A1V9YQI2"/>
<dbReference type="Pfam" id="PF00112">
    <property type="entry name" value="Peptidase_C1"/>
    <property type="match status" value="1"/>
</dbReference>
<dbReference type="InterPro" id="IPR039417">
    <property type="entry name" value="Peptidase_C1A_papain-like"/>
</dbReference>